<feature type="region of interest" description="Disordered" evidence="9">
    <location>
        <begin position="278"/>
        <end position="300"/>
    </location>
</feature>
<gene>
    <name evidence="11" type="ORF">BaRGS_00004229</name>
</gene>
<dbReference type="EC" id="2.7.11.1" evidence="1"/>
<evidence type="ECO:0000256" key="6">
    <source>
        <dbReference type="ARBA" id="ARBA00022840"/>
    </source>
</evidence>
<dbReference type="InterPro" id="IPR008271">
    <property type="entry name" value="Ser/Thr_kinase_AS"/>
</dbReference>
<dbReference type="Gene3D" id="1.10.510.10">
    <property type="entry name" value="Transferase(Phosphotransferase) domain 1"/>
    <property type="match status" value="1"/>
</dbReference>
<dbReference type="InterPro" id="IPR016024">
    <property type="entry name" value="ARM-type_fold"/>
</dbReference>
<evidence type="ECO:0000259" key="10">
    <source>
        <dbReference type="PROSITE" id="PS50011"/>
    </source>
</evidence>
<keyword evidence="3" id="KW-0808">Transferase</keyword>
<evidence type="ECO:0000256" key="9">
    <source>
        <dbReference type="SAM" id="MobiDB-lite"/>
    </source>
</evidence>
<dbReference type="InterPro" id="IPR011989">
    <property type="entry name" value="ARM-like"/>
</dbReference>
<keyword evidence="2" id="KW-0723">Serine/threonine-protein kinase</keyword>
<keyword evidence="12" id="KW-1185">Reference proteome</keyword>
<dbReference type="PROSITE" id="PS00108">
    <property type="entry name" value="PROTEIN_KINASE_ST"/>
    <property type="match status" value="1"/>
</dbReference>
<dbReference type="PANTHER" id="PTHR24363:SF0">
    <property type="entry name" value="SERINE_THREONINE KINASE LIKE DOMAIN CONTAINING 1"/>
    <property type="match status" value="1"/>
</dbReference>
<evidence type="ECO:0000256" key="2">
    <source>
        <dbReference type="ARBA" id="ARBA00022527"/>
    </source>
</evidence>
<dbReference type="SUPFAM" id="SSF56112">
    <property type="entry name" value="Protein kinase-like (PK-like)"/>
    <property type="match status" value="1"/>
</dbReference>
<dbReference type="InterPro" id="IPR011009">
    <property type="entry name" value="Kinase-like_dom_sf"/>
</dbReference>
<keyword evidence="6" id="KW-0067">ATP-binding</keyword>
<dbReference type="PROSITE" id="PS50011">
    <property type="entry name" value="PROTEIN_KINASE_DOM"/>
    <property type="match status" value="1"/>
</dbReference>
<evidence type="ECO:0000256" key="5">
    <source>
        <dbReference type="ARBA" id="ARBA00022777"/>
    </source>
</evidence>
<accession>A0ABD0LZC8</accession>
<dbReference type="GO" id="GO:0005524">
    <property type="term" value="F:ATP binding"/>
    <property type="evidence" value="ECO:0007669"/>
    <property type="project" value="UniProtKB-KW"/>
</dbReference>
<feature type="domain" description="Protein kinase" evidence="10">
    <location>
        <begin position="4"/>
        <end position="268"/>
    </location>
</feature>
<dbReference type="GO" id="GO:0004674">
    <property type="term" value="F:protein serine/threonine kinase activity"/>
    <property type="evidence" value="ECO:0007669"/>
    <property type="project" value="UniProtKB-KW"/>
</dbReference>
<feature type="compositionally biased region" description="Basic residues" evidence="9">
    <location>
        <begin position="284"/>
        <end position="293"/>
    </location>
</feature>
<keyword evidence="5" id="KW-0418">Kinase</keyword>
<dbReference type="Proteomes" id="UP001519460">
    <property type="component" value="Unassembled WGS sequence"/>
</dbReference>
<proteinExistence type="predicted"/>
<comment type="catalytic activity">
    <reaction evidence="7">
        <text>L-threonyl-[protein] + ATP = O-phospho-L-threonyl-[protein] + ADP + H(+)</text>
        <dbReference type="Rhea" id="RHEA:46608"/>
        <dbReference type="Rhea" id="RHEA-COMP:11060"/>
        <dbReference type="Rhea" id="RHEA-COMP:11605"/>
        <dbReference type="ChEBI" id="CHEBI:15378"/>
        <dbReference type="ChEBI" id="CHEBI:30013"/>
        <dbReference type="ChEBI" id="CHEBI:30616"/>
        <dbReference type="ChEBI" id="CHEBI:61977"/>
        <dbReference type="ChEBI" id="CHEBI:456216"/>
        <dbReference type="EC" id="2.7.11.1"/>
    </reaction>
</comment>
<dbReference type="EMBL" id="JACVVK020000015">
    <property type="protein sequence ID" value="KAK7504363.1"/>
    <property type="molecule type" value="Genomic_DNA"/>
</dbReference>
<comment type="catalytic activity">
    <reaction evidence="8">
        <text>L-seryl-[protein] + ATP = O-phospho-L-seryl-[protein] + ADP + H(+)</text>
        <dbReference type="Rhea" id="RHEA:17989"/>
        <dbReference type="Rhea" id="RHEA-COMP:9863"/>
        <dbReference type="Rhea" id="RHEA-COMP:11604"/>
        <dbReference type="ChEBI" id="CHEBI:15378"/>
        <dbReference type="ChEBI" id="CHEBI:29999"/>
        <dbReference type="ChEBI" id="CHEBI:30616"/>
        <dbReference type="ChEBI" id="CHEBI:83421"/>
        <dbReference type="ChEBI" id="CHEBI:456216"/>
        <dbReference type="EC" id="2.7.11.1"/>
    </reaction>
</comment>
<dbReference type="InterPro" id="IPR000719">
    <property type="entry name" value="Prot_kinase_dom"/>
</dbReference>
<evidence type="ECO:0000313" key="11">
    <source>
        <dbReference type="EMBL" id="KAK7504363.1"/>
    </source>
</evidence>
<keyword evidence="4" id="KW-0547">Nucleotide-binding</keyword>
<dbReference type="SUPFAM" id="SSF48371">
    <property type="entry name" value="ARM repeat"/>
    <property type="match status" value="1"/>
</dbReference>
<organism evidence="11 12">
    <name type="scientific">Batillaria attramentaria</name>
    <dbReference type="NCBI Taxonomy" id="370345"/>
    <lineage>
        <taxon>Eukaryota</taxon>
        <taxon>Metazoa</taxon>
        <taxon>Spiralia</taxon>
        <taxon>Lophotrochozoa</taxon>
        <taxon>Mollusca</taxon>
        <taxon>Gastropoda</taxon>
        <taxon>Caenogastropoda</taxon>
        <taxon>Sorbeoconcha</taxon>
        <taxon>Cerithioidea</taxon>
        <taxon>Batillariidae</taxon>
        <taxon>Batillaria</taxon>
    </lineage>
</organism>
<dbReference type="SMART" id="SM00220">
    <property type="entry name" value="S_TKc"/>
    <property type="match status" value="1"/>
</dbReference>
<evidence type="ECO:0000256" key="1">
    <source>
        <dbReference type="ARBA" id="ARBA00012513"/>
    </source>
</evidence>
<evidence type="ECO:0000256" key="7">
    <source>
        <dbReference type="ARBA" id="ARBA00047899"/>
    </source>
</evidence>
<evidence type="ECO:0000256" key="8">
    <source>
        <dbReference type="ARBA" id="ARBA00048679"/>
    </source>
</evidence>
<comment type="caution">
    <text evidence="11">The sequence shown here is derived from an EMBL/GenBank/DDBJ whole genome shotgun (WGS) entry which is preliminary data.</text>
</comment>
<evidence type="ECO:0000313" key="12">
    <source>
        <dbReference type="Proteomes" id="UP001519460"/>
    </source>
</evidence>
<evidence type="ECO:0000256" key="3">
    <source>
        <dbReference type="ARBA" id="ARBA00022679"/>
    </source>
</evidence>
<dbReference type="Gene3D" id="1.25.10.10">
    <property type="entry name" value="Leucine-rich Repeat Variant"/>
    <property type="match status" value="1"/>
</dbReference>
<protein>
    <recommendedName>
        <fullName evidence="1">non-specific serine/threonine protein kinase</fullName>
        <ecNumber evidence="1">2.7.11.1</ecNumber>
    </recommendedName>
</protein>
<dbReference type="AlphaFoldDB" id="A0ABD0LZC8"/>
<dbReference type="PANTHER" id="PTHR24363">
    <property type="entry name" value="SERINE/THREONINE PROTEIN KINASE"/>
    <property type="match status" value="1"/>
</dbReference>
<name>A0ABD0LZC8_9CAEN</name>
<reference evidence="11 12" key="1">
    <citation type="journal article" date="2023" name="Sci. Data">
        <title>Genome assembly of the Korean intertidal mud-creeper Batillaria attramentaria.</title>
        <authorList>
            <person name="Patra A.K."/>
            <person name="Ho P.T."/>
            <person name="Jun S."/>
            <person name="Lee S.J."/>
            <person name="Kim Y."/>
            <person name="Won Y.J."/>
        </authorList>
    </citation>
    <scope>NUCLEOTIDE SEQUENCE [LARGE SCALE GENOMIC DNA]</scope>
    <source>
        <strain evidence="11">Wonlab-2016</strain>
    </source>
</reference>
<sequence length="704" mass="78849">MENYRLMERLGKGGQGSVYLAEHKQENEKYVLKKVECFDESEANKAFHEALALQKLDHAYVCGYKEFFVMWDKEESSMFVCIVMDYYKKGDLRAIIREYQEKKEPMPEDKIKKFLGEIIEALVFVHQKGIIHRDLKPSNIFVKDDGALCLGDFGVSTVMGDLRTCPRNTVGTTMYMAPEVMTQAYDERSDVWSLGCILMEMLTTTMFNQQQLAEKLAEIKEDTDVLEYIFEDIAKHFSNDWIKTLRAMLKVKHQTRPTAEALLMMGFVQECVEASDSTQADKRYRQKQTKNRIRPLSGSRDDPDRIVEYIADTIDHEECVKNGLQALRELLDLRALEHDGTPQPPVTIKQASKNLITLAMWDNIGNRDLQIAGCAVLASLAVGAEPNDVLFTPEVLAIVNKVMTTHRGCSDVQQQAAAFILALSANSRASETICQLGGIQDILNAMRDHPNDAQLQATCCSALWGLTVVESSAKIAAENCAVREVCTALKNHSSLSEVAEAAAAAMISLCLDDGCFDIVNKVDGVGSLLTAMDTHIKNAKVVRNICMVLSTLVEPNEECAYRVLTSDKPEDEKPAGIPIIIKAYELHRDNAEVVEAIVNLIMELCEYEDIRLDLNSYKVVNYLKEIHAKYFKNEVRQSDGGDSGRCPYDVNAEMRHVGVGPSMLSEVYKRYRENKDIMGPCETALDKLGAGKAMAPRRSSVQVK</sequence>
<dbReference type="Pfam" id="PF00069">
    <property type="entry name" value="Pkinase"/>
    <property type="match status" value="1"/>
</dbReference>
<evidence type="ECO:0000256" key="4">
    <source>
        <dbReference type="ARBA" id="ARBA00022741"/>
    </source>
</evidence>